<evidence type="ECO:0000313" key="6">
    <source>
        <dbReference type="Proteomes" id="UP001204579"/>
    </source>
</evidence>
<keyword evidence="3" id="KW-0732">Signal</keyword>
<dbReference type="Gene3D" id="2.60.40.10">
    <property type="entry name" value="Immunoglobulins"/>
    <property type="match status" value="1"/>
</dbReference>
<dbReference type="Gene3D" id="2.130.10.10">
    <property type="entry name" value="YVTN repeat-like/Quinoprotein amine dehydrogenase"/>
    <property type="match status" value="2"/>
</dbReference>
<evidence type="ECO:0000256" key="3">
    <source>
        <dbReference type="SAM" id="SignalP"/>
    </source>
</evidence>
<sequence>MKNNILYYLTILLCVYPFQKHFAATGWNNFILNFDKGTYGRGSQTWQIAPYDSKWIYFANKNGILQFDGNAWDVLPLNNRMDVRSVSVSADRKRIYAGGINEFGYFQPNEEGTLTYHCLSDSLETTKRLIGNVWGIHESENTLYVQGDECVLKCRDGENTLIGIDAKIDCSNIVNNVLYIGTDKGIWFLTGNSFFPLQGAERLAQKRIRSILPYKEGILVVTAYDGLYYCHDQLMENFTTGAEEFMKRNEVFCAAEHNGQLALGTIHKGILLIDTSTMQLKYFDEHNGLHNNTVLSVAFDINGNLWSGLDSGIDYIYLSSPFTNLYSYPYSYGAGYTAAVKDGILYLGTNRGLYYVPYPVKFGEEQPEIKAVPSSSGQVWGLNHIGNKLFCMHDRGIFLIEGTFMKRIPGIIGAWCCQPVSGHPDQLYVGAYNGIYLLVNKEGTWQISHKIEGYTSSSRIFEQETDRIIWVYQTDHVTRLELDDQHTKMLNQREYGVTEGFPTDRNMVVSRLKDSICFATPEGIYRYNADKDRMEPWVSMNHALNGETAYTRLLSGKNHLVCLKPYELCFSNLDIYKQGVGLSIFPIRKSLIELVPDFEAIIPVTDSLMIIPNENGFALFSLPHSNKHHEISQELCIKKMYLTSGKDSLIYTANYLRQKNYPVIDYDLNSVRFDYNLSSFEKNDIHFRYRLNEEPWSESTISRTKEYSNLPEGEYTFEVKAIFPDGRESYDSIKFKILPPWYRTLLAYCCYSLLSIFVLWSIYRWDEMRLKRKKLQAVKEKDKRMKEMEKEYEQEKERQEKQIMQLEKEKLEYDLQHKSQEMANLMINFLRKNEMLTEIKSEIMKVASKLTGEGASEGKKQLILINNKIDSNIQSDEVLKRIEDQFDLIHNNFMKRLHEKHPDLSNNERMMCAYLKMNLSTKEIAPLLNISVRGVETIRYRLRKKFHLEREESLNDYLTNKL</sequence>
<evidence type="ECO:0000256" key="1">
    <source>
        <dbReference type="SAM" id="Coils"/>
    </source>
</evidence>
<evidence type="ECO:0000256" key="2">
    <source>
        <dbReference type="SAM" id="Phobius"/>
    </source>
</evidence>
<keyword evidence="2" id="KW-1133">Transmembrane helix</keyword>
<dbReference type="InterPro" id="IPR011123">
    <property type="entry name" value="Y_Y_Y"/>
</dbReference>
<dbReference type="GO" id="GO:0003677">
    <property type="term" value="F:DNA binding"/>
    <property type="evidence" value="ECO:0007669"/>
    <property type="project" value="InterPro"/>
</dbReference>
<dbReference type="AlphaFoldDB" id="A0AAW5N4B3"/>
<dbReference type="InterPro" id="IPR036388">
    <property type="entry name" value="WH-like_DNA-bd_sf"/>
</dbReference>
<keyword evidence="6" id="KW-1185">Reference proteome</keyword>
<feature type="coiled-coil region" evidence="1">
    <location>
        <begin position="771"/>
        <end position="828"/>
    </location>
</feature>
<feature type="transmembrane region" description="Helical" evidence="2">
    <location>
        <begin position="741"/>
        <end position="763"/>
    </location>
</feature>
<dbReference type="SUPFAM" id="SSF46894">
    <property type="entry name" value="C-terminal effector domain of the bipartite response regulators"/>
    <property type="match status" value="1"/>
</dbReference>
<dbReference type="SUPFAM" id="SSF50998">
    <property type="entry name" value="Quinoprotein alcohol dehydrogenase-like"/>
    <property type="match status" value="1"/>
</dbReference>
<dbReference type="Pfam" id="PF07495">
    <property type="entry name" value="Y_Y_Y"/>
    <property type="match status" value="1"/>
</dbReference>
<dbReference type="RefSeq" id="WP_258335485.1">
    <property type="nucleotide sequence ID" value="NZ_JANRHJ010000004.1"/>
</dbReference>
<accession>A0AAW5N4B3</accession>
<evidence type="ECO:0000313" key="5">
    <source>
        <dbReference type="EMBL" id="MCR8873221.1"/>
    </source>
</evidence>
<feature type="domain" description="Two component regulator three Y" evidence="4">
    <location>
        <begin position="682"/>
        <end position="737"/>
    </location>
</feature>
<dbReference type="GO" id="GO:0006355">
    <property type="term" value="P:regulation of DNA-templated transcription"/>
    <property type="evidence" value="ECO:0007669"/>
    <property type="project" value="InterPro"/>
</dbReference>
<reference evidence="5 6" key="1">
    <citation type="submission" date="2022-08" db="EMBL/GenBank/DDBJ databases">
        <authorList>
            <person name="Zeman M."/>
            <person name="Kubasova T."/>
        </authorList>
    </citation>
    <scope>NUCLEOTIDE SEQUENCE [LARGE SCALE GENOMIC DNA]</scope>
    <source>
        <strain evidence="5 6">ET62</strain>
    </source>
</reference>
<organism evidence="5 6">
    <name type="scientific">Phocaeicola barnesiae</name>
    <dbReference type="NCBI Taxonomy" id="376804"/>
    <lineage>
        <taxon>Bacteria</taxon>
        <taxon>Pseudomonadati</taxon>
        <taxon>Bacteroidota</taxon>
        <taxon>Bacteroidia</taxon>
        <taxon>Bacteroidales</taxon>
        <taxon>Bacteroidaceae</taxon>
        <taxon>Phocaeicola</taxon>
    </lineage>
</organism>
<dbReference type="InterPro" id="IPR016032">
    <property type="entry name" value="Sig_transdc_resp-reg_C-effctor"/>
</dbReference>
<name>A0AAW5N4B3_9BACT</name>
<evidence type="ECO:0000259" key="4">
    <source>
        <dbReference type="Pfam" id="PF07495"/>
    </source>
</evidence>
<comment type="caution">
    <text evidence="5">The sequence shown here is derived from an EMBL/GenBank/DDBJ whole genome shotgun (WGS) entry which is preliminary data.</text>
</comment>
<gene>
    <name evidence="5" type="ORF">NW209_04145</name>
</gene>
<keyword evidence="2" id="KW-0812">Transmembrane</keyword>
<dbReference type="InterPro" id="IPR011047">
    <property type="entry name" value="Quinoprotein_ADH-like_sf"/>
</dbReference>
<protein>
    <submittedName>
        <fullName evidence="5">Transcriptional regulator</fullName>
    </submittedName>
</protein>
<keyword evidence="2" id="KW-0472">Membrane</keyword>
<dbReference type="InterPro" id="IPR015943">
    <property type="entry name" value="WD40/YVTN_repeat-like_dom_sf"/>
</dbReference>
<dbReference type="Proteomes" id="UP001204579">
    <property type="component" value="Unassembled WGS sequence"/>
</dbReference>
<proteinExistence type="predicted"/>
<feature type="chain" id="PRO_5043689188" evidence="3">
    <location>
        <begin position="24"/>
        <end position="962"/>
    </location>
</feature>
<dbReference type="Gene3D" id="1.10.10.10">
    <property type="entry name" value="Winged helix-like DNA-binding domain superfamily/Winged helix DNA-binding domain"/>
    <property type="match status" value="1"/>
</dbReference>
<dbReference type="EMBL" id="JANRHJ010000004">
    <property type="protein sequence ID" value="MCR8873221.1"/>
    <property type="molecule type" value="Genomic_DNA"/>
</dbReference>
<keyword evidence="1" id="KW-0175">Coiled coil</keyword>
<dbReference type="InterPro" id="IPR013783">
    <property type="entry name" value="Ig-like_fold"/>
</dbReference>
<feature type="signal peptide" evidence="3">
    <location>
        <begin position="1"/>
        <end position="23"/>
    </location>
</feature>